<keyword evidence="4" id="KW-0804">Transcription</keyword>
<dbReference type="PANTHER" id="PTHR43133:SF53">
    <property type="entry name" value="ECF RNA POLYMERASE SIGMA-E FACTOR"/>
    <property type="match status" value="1"/>
</dbReference>
<dbReference type="GO" id="GO:0006352">
    <property type="term" value="P:DNA-templated transcription initiation"/>
    <property type="evidence" value="ECO:0007669"/>
    <property type="project" value="InterPro"/>
</dbReference>
<evidence type="ECO:0000259" key="6">
    <source>
        <dbReference type="Pfam" id="PF08281"/>
    </source>
</evidence>
<evidence type="ECO:0000256" key="4">
    <source>
        <dbReference type="ARBA" id="ARBA00023163"/>
    </source>
</evidence>
<dbReference type="OrthoDB" id="9782108at2"/>
<proteinExistence type="inferred from homology"/>
<evidence type="ECO:0000313" key="7">
    <source>
        <dbReference type="EMBL" id="TQV89154.1"/>
    </source>
</evidence>
<dbReference type="Proteomes" id="UP000315439">
    <property type="component" value="Unassembled WGS sequence"/>
</dbReference>
<dbReference type="InterPro" id="IPR039425">
    <property type="entry name" value="RNA_pol_sigma-70-like"/>
</dbReference>
<dbReference type="PANTHER" id="PTHR43133">
    <property type="entry name" value="RNA POLYMERASE ECF-TYPE SIGMA FACTO"/>
    <property type="match status" value="1"/>
</dbReference>
<dbReference type="Pfam" id="PF08281">
    <property type="entry name" value="Sigma70_r4_2"/>
    <property type="match status" value="1"/>
</dbReference>
<dbReference type="InterPro" id="IPR013249">
    <property type="entry name" value="RNA_pol_sigma70_r4_t2"/>
</dbReference>
<evidence type="ECO:0000256" key="3">
    <source>
        <dbReference type="ARBA" id="ARBA00023082"/>
    </source>
</evidence>
<reference evidence="7 8" key="1">
    <citation type="submission" date="2019-07" db="EMBL/GenBank/DDBJ databases">
        <title>Draft genome for Aliikangiella sp. M105.</title>
        <authorList>
            <person name="Wang G."/>
        </authorList>
    </citation>
    <scope>NUCLEOTIDE SEQUENCE [LARGE SCALE GENOMIC DNA]</scope>
    <source>
        <strain evidence="7 8">M105</strain>
    </source>
</reference>
<name>A0A545UI59_9GAMM</name>
<dbReference type="RefSeq" id="WP_142892004.1">
    <property type="nucleotide sequence ID" value="NZ_ML660161.1"/>
</dbReference>
<dbReference type="SUPFAM" id="SSF88946">
    <property type="entry name" value="Sigma2 domain of RNA polymerase sigma factors"/>
    <property type="match status" value="1"/>
</dbReference>
<evidence type="ECO:0000256" key="1">
    <source>
        <dbReference type="ARBA" id="ARBA00010641"/>
    </source>
</evidence>
<dbReference type="CDD" id="cd06171">
    <property type="entry name" value="Sigma70_r4"/>
    <property type="match status" value="1"/>
</dbReference>
<dbReference type="Pfam" id="PF04542">
    <property type="entry name" value="Sigma70_r2"/>
    <property type="match status" value="1"/>
</dbReference>
<dbReference type="SUPFAM" id="SSF88659">
    <property type="entry name" value="Sigma3 and sigma4 domains of RNA polymerase sigma factors"/>
    <property type="match status" value="1"/>
</dbReference>
<dbReference type="Gene3D" id="1.10.1740.10">
    <property type="match status" value="1"/>
</dbReference>
<dbReference type="InterPro" id="IPR013325">
    <property type="entry name" value="RNA_pol_sigma_r2"/>
</dbReference>
<keyword evidence="2" id="KW-0805">Transcription regulation</keyword>
<comment type="caution">
    <text evidence="7">The sequence shown here is derived from an EMBL/GenBank/DDBJ whole genome shotgun (WGS) entry which is preliminary data.</text>
</comment>
<evidence type="ECO:0000313" key="8">
    <source>
        <dbReference type="Proteomes" id="UP000315439"/>
    </source>
</evidence>
<evidence type="ECO:0000256" key="2">
    <source>
        <dbReference type="ARBA" id="ARBA00023015"/>
    </source>
</evidence>
<dbReference type="InterPro" id="IPR007627">
    <property type="entry name" value="RNA_pol_sigma70_r2"/>
</dbReference>
<feature type="domain" description="RNA polymerase sigma-70 region 2" evidence="5">
    <location>
        <begin position="34"/>
        <end position="99"/>
    </location>
</feature>
<dbReference type="AlphaFoldDB" id="A0A545UI59"/>
<protein>
    <submittedName>
        <fullName evidence="7">RNA polymerase sigma factor</fullName>
    </submittedName>
</protein>
<keyword evidence="8" id="KW-1185">Reference proteome</keyword>
<dbReference type="GO" id="GO:0003677">
    <property type="term" value="F:DNA binding"/>
    <property type="evidence" value="ECO:0007669"/>
    <property type="project" value="InterPro"/>
</dbReference>
<dbReference type="InterPro" id="IPR014284">
    <property type="entry name" value="RNA_pol_sigma-70_dom"/>
</dbReference>
<evidence type="ECO:0000259" key="5">
    <source>
        <dbReference type="Pfam" id="PF04542"/>
    </source>
</evidence>
<dbReference type="InterPro" id="IPR036388">
    <property type="entry name" value="WH-like_DNA-bd_sf"/>
</dbReference>
<comment type="similarity">
    <text evidence="1">Belongs to the sigma-70 factor family. ECF subfamily.</text>
</comment>
<dbReference type="EMBL" id="VIKS01000002">
    <property type="protein sequence ID" value="TQV89154.1"/>
    <property type="molecule type" value="Genomic_DNA"/>
</dbReference>
<organism evidence="7 8">
    <name type="scientific">Aliikangiella coralliicola</name>
    <dbReference type="NCBI Taxonomy" id="2592383"/>
    <lineage>
        <taxon>Bacteria</taxon>
        <taxon>Pseudomonadati</taxon>
        <taxon>Pseudomonadota</taxon>
        <taxon>Gammaproteobacteria</taxon>
        <taxon>Oceanospirillales</taxon>
        <taxon>Pleioneaceae</taxon>
        <taxon>Aliikangiella</taxon>
    </lineage>
</organism>
<feature type="domain" description="RNA polymerase sigma factor 70 region 4 type 2" evidence="6">
    <location>
        <begin position="146"/>
        <end position="196"/>
    </location>
</feature>
<accession>A0A545UI59</accession>
<sequence>MSNSERSKSEKAQSEKDLIKNLLAGDEATFESTFNQYYSLMFSVAQSIAGSSIADEVIQEAWISALRALPKFEGRSSLKSWLMRIVANEAKTRRRKESRSVSLESMQESWATDPRFDEKSHWVNPSSQWHGDTPEDLLLAKELQDCISKNLEKLPENQRAALQMRDAAGLSMDELCNILDVSPSNVRVLLHRARDKVLQVIDHFELTGEC</sequence>
<dbReference type="InterPro" id="IPR013324">
    <property type="entry name" value="RNA_pol_sigma_r3/r4-like"/>
</dbReference>
<dbReference type="NCBIfam" id="TIGR02937">
    <property type="entry name" value="sigma70-ECF"/>
    <property type="match status" value="1"/>
</dbReference>
<gene>
    <name evidence="7" type="ORF">FLL46_03225</name>
</gene>
<dbReference type="Gene3D" id="1.10.10.10">
    <property type="entry name" value="Winged helix-like DNA-binding domain superfamily/Winged helix DNA-binding domain"/>
    <property type="match status" value="1"/>
</dbReference>
<keyword evidence="3" id="KW-0731">Sigma factor</keyword>
<dbReference type="GO" id="GO:0016987">
    <property type="term" value="F:sigma factor activity"/>
    <property type="evidence" value="ECO:0007669"/>
    <property type="project" value="UniProtKB-KW"/>
</dbReference>